<keyword evidence="3 9" id="KW-0963">Cytoplasm</keyword>
<evidence type="ECO:0000259" key="11">
    <source>
        <dbReference type="Pfam" id="PF02767"/>
    </source>
</evidence>
<accession>A0A5Q2RFP1</accession>
<evidence type="ECO:0000256" key="8">
    <source>
        <dbReference type="ARBA" id="ARBA00023125"/>
    </source>
</evidence>
<protein>
    <recommendedName>
        <fullName evidence="9">Beta sliding clamp</fullName>
    </recommendedName>
</protein>
<dbReference type="Pfam" id="PF02767">
    <property type="entry name" value="DNA_pol3_beta_2"/>
    <property type="match status" value="1"/>
</dbReference>
<dbReference type="Gene3D" id="3.70.10.10">
    <property type="match status" value="1"/>
</dbReference>
<dbReference type="Pfam" id="PF02768">
    <property type="entry name" value="DNA_pol3_beta_3"/>
    <property type="match status" value="1"/>
</dbReference>
<feature type="domain" description="DNA polymerase III beta sliding clamp C-terminal" evidence="12">
    <location>
        <begin position="249"/>
        <end position="367"/>
    </location>
</feature>
<dbReference type="InterPro" id="IPR046938">
    <property type="entry name" value="DNA_clamp_sf"/>
</dbReference>
<keyword evidence="5 9" id="KW-0548">Nucleotidyltransferase</keyword>
<dbReference type="NCBIfam" id="TIGR00663">
    <property type="entry name" value="dnan"/>
    <property type="match status" value="1"/>
</dbReference>
<dbReference type="InterPro" id="IPR022637">
    <property type="entry name" value="DNA_polIII_beta_cen"/>
</dbReference>
<evidence type="ECO:0000259" key="10">
    <source>
        <dbReference type="Pfam" id="PF00712"/>
    </source>
</evidence>
<comment type="subunit">
    <text evidence="9">Forms a ring-shaped head-to-tail homodimer around DNA.</text>
</comment>
<evidence type="ECO:0000256" key="1">
    <source>
        <dbReference type="ARBA" id="ARBA00004496"/>
    </source>
</evidence>
<feature type="domain" description="DNA polymerase III beta sliding clamp N-terminal" evidence="10">
    <location>
        <begin position="1"/>
        <end position="117"/>
    </location>
</feature>
<dbReference type="GO" id="GO:0003677">
    <property type="term" value="F:DNA binding"/>
    <property type="evidence" value="ECO:0007669"/>
    <property type="project" value="UniProtKB-UniRule"/>
</dbReference>
<organism evidence="13 14">
    <name type="scientific">Actinomarinicola tropica</name>
    <dbReference type="NCBI Taxonomy" id="2789776"/>
    <lineage>
        <taxon>Bacteria</taxon>
        <taxon>Bacillati</taxon>
        <taxon>Actinomycetota</taxon>
        <taxon>Acidimicrobiia</taxon>
        <taxon>Acidimicrobiales</taxon>
        <taxon>Iamiaceae</taxon>
        <taxon>Actinomarinicola</taxon>
    </lineage>
</organism>
<dbReference type="AlphaFoldDB" id="A0A5Q2RFP1"/>
<reference evidence="13 14" key="1">
    <citation type="submission" date="2019-11" db="EMBL/GenBank/DDBJ databases">
        <authorList>
            <person name="He Y."/>
        </authorList>
    </citation>
    <scope>NUCLEOTIDE SEQUENCE [LARGE SCALE GENOMIC DNA]</scope>
    <source>
        <strain evidence="13 14">SCSIO 58843</strain>
    </source>
</reference>
<dbReference type="PIRSF" id="PIRSF000804">
    <property type="entry name" value="DNA_pol_III_b"/>
    <property type="match status" value="1"/>
</dbReference>
<keyword evidence="4 9" id="KW-0808">Transferase</keyword>
<evidence type="ECO:0000256" key="9">
    <source>
        <dbReference type="PIRNR" id="PIRNR000804"/>
    </source>
</evidence>
<evidence type="ECO:0000256" key="5">
    <source>
        <dbReference type="ARBA" id="ARBA00022695"/>
    </source>
</evidence>
<dbReference type="Gene3D" id="3.10.150.10">
    <property type="entry name" value="DNA Polymerase III, subunit A, domain 2"/>
    <property type="match status" value="1"/>
</dbReference>
<gene>
    <name evidence="13" type="primary">dnaN</name>
    <name evidence="13" type="ORF">GH723_00010</name>
</gene>
<proteinExistence type="inferred from homology"/>
<evidence type="ECO:0000256" key="6">
    <source>
        <dbReference type="ARBA" id="ARBA00022705"/>
    </source>
</evidence>
<dbReference type="Pfam" id="PF00712">
    <property type="entry name" value="DNA_pol3_beta"/>
    <property type="match status" value="1"/>
</dbReference>
<keyword evidence="6 9" id="KW-0235">DNA replication</keyword>
<dbReference type="GO" id="GO:0005737">
    <property type="term" value="C:cytoplasm"/>
    <property type="evidence" value="ECO:0007669"/>
    <property type="project" value="UniProtKB-SubCell"/>
</dbReference>
<evidence type="ECO:0000313" key="13">
    <source>
        <dbReference type="EMBL" id="QGG93622.1"/>
    </source>
</evidence>
<evidence type="ECO:0000313" key="14">
    <source>
        <dbReference type="Proteomes" id="UP000334019"/>
    </source>
</evidence>
<dbReference type="SMART" id="SM00480">
    <property type="entry name" value="POL3Bc"/>
    <property type="match status" value="1"/>
</dbReference>
<dbReference type="InterPro" id="IPR001001">
    <property type="entry name" value="DNA_polIII_beta"/>
</dbReference>
<dbReference type="EMBL" id="CP045851">
    <property type="protein sequence ID" value="QGG93622.1"/>
    <property type="molecule type" value="Genomic_DNA"/>
</dbReference>
<evidence type="ECO:0000259" key="12">
    <source>
        <dbReference type="Pfam" id="PF02768"/>
    </source>
</evidence>
<evidence type="ECO:0000256" key="7">
    <source>
        <dbReference type="ARBA" id="ARBA00022932"/>
    </source>
</evidence>
<dbReference type="RefSeq" id="WP_153757729.1">
    <property type="nucleotide sequence ID" value="NZ_CP045851.1"/>
</dbReference>
<dbReference type="KEGG" id="atq:GH723_00010"/>
<dbReference type="PANTHER" id="PTHR30478">
    <property type="entry name" value="DNA POLYMERASE III SUBUNIT BETA"/>
    <property type="match status" value="1"/>
</dbReference>
<keyword evidence="8" id="KW-0238">DNA-binding</keyword>
<comment type="function">
    <text evidence="9">Confers DNA tethering and processivity to DNA polymerases and other proteins. Acts as a clamp, forming a ring around DNA (a reaction catalyzed by the clamp-loading complex) which diffuses in an ATP-independent manner freely and bidirectionally along dsDNA. Initially characterized for its ability to contact the catalytic subunit of DNA polymerase III (Pol III), a complex, multichain enzyme responsible for most of the replicative synthesis in bacteria; Pol III exhibits 3'-5' exonuclease proofreading activity. The beta chain is required for initiation of replication as well as for processivity of DNA replication.</text>
</comment>
<comment type="subcellular location">
    <subcellularLocation>
        <location evidence="1 9">Cytoplasm</location>
    </subcellularLocation>
</comment>
<evidence type="ECO:0000256" key="3">
    <source>
        <dbReference type="ARBA" id="ARBA00022490"/>
    </source>
</evidence>
<dbReference type="GO" id="GO:0006271">
    <property type="term" value="P:DNA strand elongation involved in DNA replication"/>
    <property type="evidence" value="ECO:0007669"/>
    <property type="project" value="TreeGrafter"/>
</dbReference>
<sequence>MKFRCEREVLQEALATAGRAVSNRGGTLTALTGIRAELVGDRLSLTGTDLDLTITVDLEVSGGGDGVVVLPAKLTSDIVRALPEGSVEVSVGDEEAEIVAGKATFTVLLLAPEGFPVPRTSSVEPVAVPAKEFADAVRKVARAASRDETRSVALTGVLMASEDGGLRLVATDSYRLALADLPGVSLLAESTQVIVPARALNELVRLLGAAGADDDVEVRLDEGTASFGLGTRQITTRLIEAEYPNYRGLIPSNQPNRLTVGRESLLEAVRRVALMVQSTPTPIRLVTGTEQLELLAITPDRGEAREALESSYEGEELTVAFNPEYLLDGLDATSGDEVSLQTVDGLKPALLRSADDEGFLYLLMPVRVS</sequence>
<dbReference type="GO" id="GO:0003887">
    <property type="term" value="F:DNA-directed DNA polymerase activity"/>
    <property type="evidence" value="ECO:0007669"/>
    <property type="project" value="UniProtKB-UniRule"/>
</dbReference>
<comment type="similarity">
    <text evidence="2 9">Belongs to the beta sliding clamp family.</text>
</comment>
<dbReference type="InterPro" id="IPR022635">
    <property type="entry name" value="DNA_polIII_beta_C"/>
</dbReference>
<evidence type="ECO:0000256" key="2">
    <source>
        <dbReference type="ARBA" id="ARBA00010752"/>
    </source>
</evidence>
<dbReference type="PANTHER" id="PTHR30478:SF0">
    <property type="entry name" value="BETA SLIDING CLAMP"/>
    <property type="match status" value="1"/>
</dbReference>
<feature type="domain" description="DNA polymerase III beta sliding clamp central" evidence="11">
    <location>
        <begin position="128"/>
        <end position="245"/>
    </location>
</feature>
<dbReference type="GO" id="GO:0008408">
    <property type="term" value="F:3'-5' exonuclease activity"/>
    <property type="evidence" value="ECO:0007669"/>
    <property type="project" value="InterPro"/>
</dbReference>
<dbReference type="CDD" id="cd00140">
    <property type="entry name" value="beta_clamp"/>
    <property type="match status" value="1"/>
</dbReference>
<dbReference type="InterPro" id="IPR022634">
    <property type="entry name" value="DNA_polIII_beta_N"/>
</dbReference>
<keyword evidence="14" id="KW-1185">Reference proteome</keyword>
<dbReference type="GO" id="GO:0009360">
    <property type="term" value="C:DNA polymerase III complex"/>
    <property type="evidence" value="ECO:0007669"/>
    <property type="project" value="InterPro"/>
</dbReference>
<dbReference type="SUPFAM" id="SSF55979">
    <property type="entry name" value="DNA clamp"/>
    <property type="match status" value="3"/>
</dbReference>
<keyword evidence="7 9" id="KW-0239">DNA-directed DNA polymerase</keyword>
<dbReference type="Proteomes" id="UP000334019">
    <property type="component" value="Chromosome"/>
</dbReference>
<name>A0A5Q2RFP1_9ACTN</name>
<evidence type="ECO:0000256" key="4">
    <source>
        <dbReference type="ARBA" id="ARBA00022679"/>
    </source>
</evidence>